<dbReference type="Pfam" id="PF13505">
    <property type="entry name" value="OMP_b-brl"/>
    <property type="match status" value="1"/>
</dbReference>
<evidence type="ECO:0000313" key="4">
    <source>
        <dbReference type="EMBL" id="MBK1832969.1"/>
    </source>
</evidence>
<evidence type="ECO:0000256" key="1">
    <source>
        <dbReference type="ARBA" id="ARBA00022729"/>
    </source>
</evidence>
<dbReference type="SUPFAM" id="SSF56925">
    <property type="entry name" value="OMPA-like"/>
    <property type="match status" value="1"/>
</dbReference>
<proteinExistence type="predicted"/>
<feature type="domain" description="Outer membrane protein beta-barrel" evidence="3">
    <location>
        <begin position="251"/>
        <end position="403"/>
    </location>
</feature>
<gene>
    <name evidence="4" type="ORF">JIN78_02745</name>
</gene>
<feature type="chain" id="PRO_5037163012" evidence="2">
    <location>
        <begin position="21"/>
        <end position="403"/>
    </location>
</feature>
<dbReference type="EMBL" id="JAENIO010000004">
    <property type="protein sequence ID" value="MBK1832969.1"/>
    <property type="molecule type" value="Genomic_DNA"/>
</dbReference>
<evidence type="ECO:0000256" key="2">
    <source>
        <dbReference type="SAM" id="SignalP"/>
    </source>
</evidence>
<dbReference type="InterPro" id="IPR027385">
    <property type="entry name" value="Beta-barrel_OMP"/>
</dbReference>
<name>A0A934VJU4_9BACT</name>
<evidence type="ECO:0000313" key="5">
    <source>
        <dbReference type="Proteomes" id="UP000604083"/>
    </source>
</evidence>
<protein>
    <submittedName>
        <fullName evidence="4">Outer membrane beta-barrel protein</fullName>
    </submittedName>
</protein>
<comment type="caution">
    <text evidence="4">The sequence shown here is derived from an EMBL/GenBank/DDBJ whole genome shotgun (WGS) entry which is preliminary data.</text>
</comment>
<dbReference type="RefSeq" id="WP_200390402.1">
    <property type="nucleotide sequence ID" value="NZ_JAENIO010000004.1"/>
</dbReference>
<organism evidence="4 5">
    <name type="scientific">Roseibacillus ishigakijimensis</name>
    <dbReference type="NCBI Taxonomy" id="454146"/>
    <lineage>
        <taxon>Bacteria</taxon>
        <taxon>Pseudomonadati</taxon>
        <taxon>Verrucomicrobiota</taxon>
        <taxon>Verrucomicrobiia</taxon>
        <taxon>Verrucomicrobiales</taxon>
        <taxon>Verrucomicrobiaceae</taxon>
        <taxon>Roseibacillus</taxon>
    </lineage>
</organism>
<reference evidence="4" key="1">
    <citation type="submission" date="2021-01" db="EMBL/GenBank/DDBJ databases">
        <title>Modified the classification status of verrucomicrobia.</title>
        <authorList>
            <person name="Feng X."/>
        </authorList>
    </citation>
    <scope>NUCLEOTIDE SEQUENCE</scope>
    <source>
        <strain evidence="4">KCTC 12986</strain>
    </source>
</reference>
<keyword evidence="1 2" id="KW-0732">Signal</keyword>
<dbReference type="Gene3D" id="2.40.160.20">
    <property type="match status" value="1"/>
</dbReference>
<sequence length="403" mass="45244">MNKFTKSIFAGLLPCAAVSAQGLYSIAPNDDEASESLPLTYVVGASVGYDDNPTPYFSNGDEESFYVSAFAQANWTSVTPQTTWDIYARVGVRHYFENFDSNDADETNGDVRVGVNFTHRFSERLRFSSRNFLAFEQEPDYDYGFGNDRRVGDYFRYSSENSVGYRWTERLGTQTGVNFSGVTYSDIDDSDYTRVTFRHDFRYRVSPATVVTAGYRYGFTDSDGSGDTDSHYIVGGVEHRISPESGIVFRAGAQIVDPDNGDSHTKPFFEGTLRTRLTSQLSSQVFVRYSSENWNRSFSDGDGIRHSFEESQTLRIGAKATYALSPQVSLFGGVNYILTDYEDIIRGTGEGDEGLLNLNAGVSYQMTDNLYLTGSYNFTDAYSDFEGREYDRNRFQLGVQATF</sequence>
<feature type="signal peptide" evidence="2">
    <location>
        <begin position="1"/>
        <end position="20"/>
    </location>
</feature>
<evidence type="ECO:0000259" key="3">
    <source>
        <dbReference type="Pfam" id="PF13505"/>
    </source>
</evidence>
<dbReference type="InterPro" id="IPR011250">
    <property type="entry name" value="OMP/PagP_B-barrel"/>
</dbReference>
<dbReference type="AlphaFoldDB" id="A0A934VJU4"/>
<accession>A0A934VJU4</accession>
<dbReference type="SUPFAM" id="SSF56935">
    <property type="entry name" value="Porins"/>
    <property type="match status" value="1"/>
</dbReference>
<keyword evidence="5" id="KW-1185">Reference proteome</keyword>
<dbReference type="Proteomes" id="UP000604083">
    <property type="component" value="Unassembled WGS sequence"/>
</dbReference>